<feature type="region of interest" description="Disordered" evidence="1">
    <location>
        <begin position="899"/>
        <end position="926"/>
    </location>
</feature>
<accession>A0A0C9Y9B3</accession>
<feature type="compositionally biased region" description="Polar residues" evidence="1">
    <location>
        <begin position="732"/>
        <end position="745"/>
    </location>
</feature>
<proteinExistence type="predicted"/>
<feature type="compositionally biased region" description="Polar residues" evidence="1">
    <location>
        <begin position="392"/>
        <end position="402"/>
    </location>
</feature>
<dbReference type="InterPro" id="IPR003169">
    <property type="entry name" value="GYF"/>
</dbReference>
<feature type="region of interest" description="Disordered" evidence="1">
    <location>
        <begin position="942"/>
        <end position="985"/>
    </location>
</feature>
<feature type="region of interest" description="Disordered" evidence="1">
    <location>
        <begin position="323"/>
        <end position="414"/>
    </location>
</feature>
<organism evidence="3 4">
    <name type="scientific">Laccaria amethystina LaAM-08-1</name>
    <dbReference type="NCBI Taxonomy" id="1095629"/>
    <lineage>
        <taxon>Eukaryota</taxon>
        <taxon>Fungi</taxon>
        <taxon>Dikarya</taxon>
        <taxon>Basidiomycota</taxon>
        <taxon>Agaricomycotina</taxon>
        <taxon>Agaricomycetes</taxon>
        <taxon>Agaricomycetidae</taxon>
        <taxon>Agaricales</taxon>
        <taxon>Agaricineae</taxon>
        <taxon>Hydnangiaceae</taxon>
        <taxon>Laccaria</taxon>
    </lineage>
</organism>
<dbReference type="EMBL" id="KN838550">
    <property type="protein sequence ID" value="KIK06842.1"/>
    <property type="molecule type" value="Genomic_DNA"/>
</dbReference>
<feature type="compositionally biased region" description="Basic and acidic residues" evidence="1">
    <location>
        <begin position="323"/>
        <end position="343"/>
    </location>
</feature>
<feature type="region of interest" description="Disordered" evidence="1">
    <location>
        <begin position="147"/>
        <end position="202"/>
    </location>
</feature>
<evidence type="ECO:0000259" key="2">
    <source>
        <dbReference type="PROSITE" id="PS50829"/>
    </source>
</evidence>
<reference evidence="4" key="2">
    <citation type="submission" date="2015-01" db="EMBL/GenBank/DDBJ databases">
        <title>Evolutionary Origins and Diversification of the Mycorrhizal Mutualists.</title>
        <authorList>
            <consortium name="DOE Joint Genome Institute"/>
            <consortium name="Mycorrhizal Genomics Consortium"/>
            <person name="Kohler A."/>
            <person name="Kuo A."/>
            <person name="Nagy L.G."/>
            <person name="Floudas D."/>
            <person name="Copeland A."/>
            <person name="Barry K.W."/>
            <person name="Cichocki N."/>
            <person name="Veneault-Fourrey C."/>
            <person name="LaButti K."/>
            <person name="Lindquist E.A."/>
            <person name="Lipzen A."/>
            <person name="Lundell T."/>
            <person name="Morin E."/>
            <person name="Murat C."/>
            <person name="Riley R."/>
            <person name="Ohm R."/>
            <person name="Sun H."/>
            <person name="Tunlid A."/>
            <person name="Henrissat B."/>
            <person name="Grigoriev I.V."/>
            <person name="Hibbett D.S."/>
            <person name="Martin F."/>
        </authorList>
    </citation>
    <scope>NUCLEOTIDE SEQUENCE [LARGE SCALE GENOMIC DNA]</scope>
    <source>
        <strain evidence="4">LaAM-08-1</strain>
    </source>
</reference>
<feature type="compositionally biased region" description="Low complexity" evidence="1">
    <location>
        <begin position="676"/>
        <end position="689"/>
    </location>
</feature>
<feature type="compositionally biased region" description="Polar residues" evidence="1">
    <location>
        <begin position="103"/>
        <end position="117"/>
    </location>
</feature>
<evidence type="ECO:0000313" key="4">
    <source>
        <dbReference type="Proteomes" id="UP000054477"/>
    </source>
</evidence>
<dbReference type="PROSITE" id="PS50829">
    <property type="entry name" value="GYF"/>
    <property type="match status" value="1"/>
</dbReference>
<dbReference type="Gene3D" id="3.30.1490.40">
    <property type="match status" value="1"/>
</dbReference>
<feature type="compositionally biased region" description="Pro residues" evidence="1">
    <location>
        <begin position="189"/>
        <end position="200"/>
    </location>
</feature>
<feature type="region of interest" description="Disordered" evidence="1">
    <location>
        <begin position="624"/>
        <end position="745"/>
    </location>
</feature>
<name>A0A0C9Y9B3_9AGAR</name>
<keyword evidence="4" id="KW-1185">Reference proteome</keyword>
<dbReference type="SMART" id="SM00444">
    <property type="entry name" value="GYF"/>
    <property type="match status" value="1"/>
</dbReference>
<protein>
    <submittedName>
        <fullName evidence="3">Unplaced genomic scaffold K443scaffold_15, whole genome shotgun sequence</fullName>
    </submittedName>
</protein>
<dbReference type="Pfam" id="PF02213">
    <property type="entry name" value="GYF"/>
    <property type="match status" value="1"/>
</dbReference>
<feature type="compositionally biased region" description="Polar residues" evidence="1">
    <location>
        <begin position="79"/>
        <end position="94"/>
    </location>
</feature>
<feature type="compositionally biased region" description="Pro residues" evidence="1">
    <location>
        <begin position="370"/>
        <end position="383"/>
    </location>
</feature>
<dbReference type="InterPro" id="IPR035445">
    <property type="entry name" value="GYF-like_dom_sf"/>
</dbReference>
<feature type="region of interest" description="Disordered" evidence="1">
    <location>
        <begin position="79"/>
        <end position="135"/>
    </location>
</feature>
<dbReference type="Proteomes" id="UP000054477">
    <property type="component" value="Unassembled WGS sequence"/>
</dbReference>
<dbReference type="PANTHER" id="PTHR24216:SF65">
    <property type="entry name" value="PAXILLIN-LIKE PROTEIN 1"/>
    <property type="match status" value="1"/>
</dbReference>
<feature type="compositionally biased region" description="Low complexity" evidence="1">
    <location>
        <begin position="714"/>
        <end position="726"/>
    </location>
</feature>
<feature type="domain" description="GYF" evidence="2">
    <location>
        <begin position="1063"/>
        <end position="1119"/>
    </location>
</feature>
<dbReference type="STRING" id="1095629.A0A0C9Y9B3"/>
<evidence type="ECO:0000256" key="1">
    <source>
        <dbReference type="SAM" id="MobiDB-lite"/>
    </source>
</evidence>
<feature type="compositionally biased region" description="Basic and acidic residues" evidence="1">
    <location>
        <begin position="628"/>
        <end position="643"/>
    </location>
</feature>
<dbReference type="HOGENOM" id="CLU_007180_0_0_1"/>
<feature type="compositionally biased region" description="Polar residues" evidence="1">
    <location>
        <begin position="954"/>
        <end position="971"/>
    </location>
</feature>
<feature type="region of interest" description="Disordered" evidence="1">
    <location>
        <begin position="563"/>
        <end position="587"/>
    </location>
</feature>
<dbReference type="SUPFAM" id="SSF55277">
    <property type="entry name" value="GYF domain"/>
    <property type="match status" value="1"/>
</dbReference>
<reference evidence="3 4" key="1">
    <citation type="submission" date="2014-04" db="EMBL/GenBank/DDBJ databases">
        <authorList>
            <consortium name="DOE Joint Genome Institute"/>
            <person name="Kuo A."/>
            <person name="Kohler A."/>
            <person name="Nagy L.G."/>
            <person name="Floudas D."/>
            <person name="Copeland A."/>
            <person name="Barry K.W."/>
            <person name="Cichocki N."/>
            <person name="Veneault-Fourrey C."/>
            <person name="LaButti K."/>
            <person name="Lindquist E.A."/>
            <person name="Lipzen A."/>
            <person name="Lundell T."/>
            <person name="Morin E."/>
            <person name="Murat C."/>
            <person name="Sun H."/>
            <person name="Tunlid A."/>
            <person name="Henrissat B."/>
            <person name="Grigoriev I.V."/>
            <person name="Hibbett D.S."/>
            <person name="Martin F."/>
            <person name="Nordberg H.P."/>
            <person name="Cantor M.N."/>
            <person name="Hua S.X."/>
        </authorList>
    </citation>
    <scope>NUCLEOTIDE SEQUENCE [LARGE SCALE GENOMIC DNA]</scope>
    <source>
        <strain evidence="3 4">LaAM-08-1</strain>
    </source>
</reference>
<feature type="region of interest" description="Disordered" evidence="1">
    <location>
        <begin position="766"/>
        <end position="796"/>
    </location>
</feature>
<gene>
    <name evidence="3" type="ORF">K443DRAFT_673747</name>
</gene>
<evidence type="ECO:0000313" key="3">
    <source>
        <dbReference type="EMBL" id="KIK06842.1"/>
    </source>
</evidence>
<feature type="region of interest" description="Disordered" evidence="1">
    <location>
        <begin position="498"/>
        <end position="530"/>
    </location>
</feature>
<dbReference type="OrthoDB" id="6415790at2759"/>
<feature type="compositionally biased region" description="Low complexity" evidence="1">
    <location>
        <begin position="176"/>
        <end position="188"/>
    </location>
</feature>
<dbReference type="PANTHER" id="PTHR24216">
    <property type="entry name" value="PAXILLIN-RELATED"/>
    <property type="match status" value="1"/>
</dbReference>
<sequence>MSHIIPPDAGHDHSGVVEQLEFLPCSNTNPTVDVLKINADKGHSSPLLEEARGASLSTSVDRNPDAASVHSMPAVLITEPTSPVSQRPSATPITDSPDPSARLQHSSPSPSSGQRQEVTALPEQQGARHRSAVEVRTSNRLSGFFTNLMHRRDYPPNNSSRDIVREDSSPPPPLQSNSESASRASSPLPARPVTPPPQLPAPTLQELGLSLSVLTSDLSPSHFSTPPTSGAFLSPHYLLLCHAQGLDVLPLLSPPAPQPYALVRRVSFKSVVVMEQRGVLVAIAGRRDGVRVYALEEVKKAIEWRIDVEVKRERDRLRRETIKKSVMKTMDRPDSRESADKTRKASLSTPPPGDLDRPRANLHKASHGILPPPVPLIPRPATPRLPNKKPKTSPSHAPTTAPSGHPPPYINSLSDTLQTHNLHAQPSAISLRARAGSLSNVLAAVPSSYRNVESRIHDLDSKVDWVESSDDEAIDIVAAGSSGSQALDERTSVSLSASRAFSSPPVQPIIAQSPNSPRTPPGSRRRNRPSNLDLSLAQSNATVSPPEPSPAPTLLTLRQALSYSPNNVDDPPDPDTPFAEGDDEDDEVDGRISLEQALLESRIPDLPPLGTTRPQQPILIAASHPLPARHDEPSSPHTSEGRRSVGQGNAEYSSARRRRRWSVLMGSPSQEHSYEPYLPISTTPPLTTSPRDRTRFTRSHSFRSNGSQTPSIQSATDPAPTATSPAFGSPSLPDTSQTFMPPSVSRSSRFIPRLISNAFNGRRFDDCSPVLTDSPIEPDSTKRINPGQFSPQSPPPKLEYVKLPGTKNALTVKAVETAKKSFLAILCGDSGEKVELFAGTYRTALGLSRTFILPDSPRSLELQLQGDDLVEVFLVFSQNVFGLEPATVRVREVRIGRAERRAARRRARENRIGEPSNNDVDAQDEETNVNVSIGVSVTVGSNVAATGGGPDRPSTPTLVASEHPSSQSDRPQTPEVAPSTSASQPEELLAVATAQMGPYTTFQQLSFAPNFPLASIADDYIIPPTYPTFLEYRTEHEPNADGVAVLSETQFSPPGLPIPTPTAPRWYYRDPKNIVHGPWKASLMQAWYKDGLLPPDLPVRREEDEEYTPLKDLRLQSVDPTQPFQSPIPVLSTSLAPSAIETEKPLLSPISLLSQPRHFGPPALFFSSRGGHSTAIVDARGRSVLKGRFIWSNDEDCKLAFAGKMGDIKRLEAFDVKDRSVLVAMRQGGLEVVDLCDALLKPADESRTLLPQFNPPSNNINRRAPFVWKIGTPIISSSTSMSALTHKAKGGLSHLTSKKPSIGSGKSPANKDFMLNDADLDPQDEVLFLGRKDDEIYFCERNAGSFRILRLSPHPL</sequence>